<organism evidence="2 3">
    <name type="scientific">Tenacibaculum holothuriorum</name>
    <dbReference type="NCBI Taxonomy" id="1635173"/>
    <lineage>
        <taxon>Bacteria</taxon>
        <taxon>Pseudomonadati</taxon>
        <taxon>Bacteroidota</taxon>
        <taxon>Flavobacteriia</taxon>
        <taxon>Flavobacteriales</taxon>
        <taxon>Flavobacteriaceae</taxon>
        <taxon>Tenacibaculum</taxon>
    </lineage>
</organism>
<dbReference type="InParanoid" id="A0A1Y2PHQ0"/>
<proteinExistence type="predicted"/>
<dbReference type="PANTHER" id="PTHR33490">
    <property type="entry name" value="BLR5614 PROTEIN-RELATED"/>
    <property type="match status" value="1"/>
</dbReference>
<dbReference type="Gene3D" id="3.10.620.30">
    <property type="match status" value="1"/>
</dbReference>
<dbReference type="SUPFAM" id="SSF54001">
    <property type="entry name" value="Cysteine proteinases"/>
    <property type="match status" value="1"/>
</dbReference>
<name>A0A1Y2PHQ0_9FLAO</name>
<dbReference type="STRING" id="1635173.WH52_02545"/>
<dbReference type="Pfam" id="PF01841">
    <property type="entry name" value="Transglut_core"/>
    <property type="match status" value="1"/>
</dbReference>
<dbReference type="RefSeq" id="WP_233131505.1">
    <property type="nucleotide sequence ID" value="NZ_LAPZ01000001.1"/>
</dbReference>
<gene>
    <name evidence="2" type="ORF">WH52_02545</name>
</gene>
<accession>A0A1Y2PHQ0</accession>
<reference evidence="2 3" key="1">
    <citation type="submission" date="2015-03" db="EMBL/GenBank/DDBJ databases">
        <title>Genome sequence of Tenacibaculum sp. S2-2, isolated from intestinal microbiota of sea cucumber, Apostichopus japonicas.</title>
        <authorList>
            <person name="Shao Z."/>
            <person name="Wang L."/>
            <person name="Li X."/>
        </authorList>
    </citation>
    <scope>NUCLEOTIDE SEQUENCE [LARGE SCALE GENOMIC DNA]</scope>
    <source>
        <strain evidence="2 3">S2-2</strain>
    </source>
</reference>
<comment type="caution">
    <text evidence="2">The sequence shown here is derived from an EMBL/GenBank/DDBJ whole genome shotgun (WGS) entry which is preliminary data.</text>
</comment>
<dbReference type="PANTHER" id="PTHR33490:SF3">
    <property type="entry name" value="CONSERVED INTEGRAL MEMBRANE PROTEIN"/>
    <property type="match status" value="1"/>
</dbReference>
<dbReference type="InterPro" id="IPR002931">
    <property type="entry name" value="Transglutaminase-like"/>
</dbReference>
<dbReference type="AlphaFoldDB" id="A0A1Y2PHQ0"/>
<protein>
    <submittedName>
        <fullName evidence="2">Transglutaminase</fullName>
    </submittedName>
</protein>
<evidence type="ECO:0000259" key="1">
    <source>
        <dbReference type="Pfam" id="PF01841"/>
    </source>
</evidence>
<feature type="domain" description="Transglutaminase-like" evidence="1">
    <location>
        <begin position="20"/>
        <end position="136"/>
    </location>
</feature>
<evidence type="ECO:0000313" key="3">
    <source>
        <dbReference type="Proteomes" id="UP000194221"/>
    </source>
</evidence>
<sequence length="217" mass="25568">MYTEENFYFDYSDKIIQETIQKITEGEGELTSEEYAIKAYNYVRDSWEYYPYHFSLNEKDWKASNLMQRKTGHCLEKATILITLLRAKNIPSRLGLAKVKNHLAVDKIVETLQSDELVPHGYVEVYLHDKWVKATPAFNKSLCNLLGVNVLEFNGKEDSIFHEYDKSEEKMFMEYLDDYGAFDEVPLLYMFELMKQHYPIISEKRIEKGEVLDLSNL</sequence>
<dbReference type="EMBL" id="LAPZ01000001">
    <property type="protein sequence ID" value="OSY89531.1"/>
    <property type="molecule type" value="Genomic_DNA"/>
</dbReference>
<evidence type="ECO:0000313" key="2">
    <source>
        <dbReference type="EMBL" id="OSY89531.1"/>
    </source>
</evidence>
<dbReference type="InterPro" id="IPR038765">
    <property type="entry name" value="Papain-like_cys_pep_sf"/>
</dbReference>
<dbReference type="Proteomes" id="UP000194221">
    <property type="component" value="Unassembled WGS sequence"/>
</dbReference>
<keyword evidence="3" id="KW-1185">Reference proteome</keyword>